<evidence type="ECO:0000256" key="2">
    <source>
        <dbReference type="ARBA" id="ARBA00022723"/>
    </source>
</evidence>
<keyword evidence="2" id="KW-0479">Metal-binding</keyword>
<dbReference type="GO" id="GO:0000981">
    <property type="term" value="F:DNA-binding transcription factor activity, RNA polymerase II-specific"/>
    <property type="evidence" value="ECO:0007669"/>
    <property type="project" value="TreeGrafter"/>
</dbReference>
<dbReference type="GO" id="GO:0008270">
    <property type="term" value="F:zinc ion binding"/>
    <property type="evidence" value="ECO:0007669"/>
    <property type="project" value="UniProtKB-KW"/>
</dbReference>
<comment type="caution">
    <text evidence="11">The sequence shown here is derived from an EMBL/GenBank/DDBJ whole genome shotgun (WGS) entry which is preliminary data.</text>
</comment>
<feature type="region of interest" description="Disordered" evidence="9">
    <location>
        <begin position="173"/>
        <end position="192"/>
    </location>
</feature>
<organism evidence="11 12">
    <name type="scientific">Folsomia candida</name>
    <name type="common">Springtail</name>
    <dbReference type="NCBI Taxonomy" id="158441"/>
    <lineage>
        <taxon>Eukaryota</taxon>
        <taxon>Metazoa</taxon>
        <taxon>Ecdysozoa</taxon>
        <taxon>Arthropoda</taxon>
        <taxon>Hexapoda</taxon>
        <taxon>Collembola</taxon>
        <taxon>Entomobryomorpha</taxon>
        <taxon>Isotomoidea</taxon>
        <taxon>Isotomidae</taxon>
        <taxon>Proisotominae</taxon>
        <taxon>Folsomia</taxon>
    </lineage>
</organism>
<dbReference type="InterPro" id="IPR013087">
    <property type="entry name" value="Znf_C2H2_type"/>
</dbReference>
<name>A0A226DJR9_FOLCA</name>
<evidence type="ECO:0000259" key="10">
    <source>
        <dbReference type="PROSITE" id="PS50157"/>
    </source>
</evidence>
<evidence type="ECO:0000256" key="6">
    <source>
        <dbReference type="ARBA" id="ARBA00023242"/>
    </source>
</evidence>
<sequence length="370" mass="42630">MSKLKKPRMTSKVDKPDLPKIKEQLKLSCSICGVVRYDTGHYLDLQSLQRKFNLFITLMGKLFPLSTISRHPDDEGSLICLRCAESIKTVWNLSEDIKNIRKKLEEIFQQFAESCNGHNSRKFDQQHSPIIRGHDCLNLQSGQGIDHGVSDEDDFDIDFAYRVETIYEENATSAQISVTSPPRQCPSDATSTQAYRRHDNSFIIPSSSSHFLLSEQAGPSSSDETSSSSSSPEVCPHCENTYTSRHVLARHVREVHTKIHVKVKCDLCLKWFYDQRGLKNHVTLIHQKGGFPCSHCDKRLSTEKIRAIHEVTVCKVVWDRDKLDELGVKLYHCEYQDCNRVYGRPKDFRKHRDSHWLCDRRDNKQYVNMG</sequence>
<dbReference type="OrthoDB" id="6077919at2759"/>
<feature type="domain" description="C2H2-type" evidence="10">
    <location>
        <begin position="331"/>
        <end position="355"/>
    </location>
</feature>
<feature type="compositionally biased region" description="Low complexity" evidence="9">
    <location>
        <begin position="220"/>
        <end position="231"/>
    </location>
</feature>
<accession>A0A226DJR9</accession>
<gene>
    <name evidence="11" type="ORF">Fcan01_19925</name>
</gene>
<feature type="region of interest" description="Disordered" evidence="9">
    <location>
        <begin position="213"/>
        <end position="234"/>
    </location>
</feature>
<proteinExistence type="inferred from homology"/>
<keyword evidence="5" id="KW-0862">Zinc</keyword>
<dbReference type="Gene3D" id="3.30.160.60">
    <property type="entry name" value="Classic Zinc Finger"/>
    <property type="match status" value="2"/>
</dbReference>
<dbReference type="InterPro" id="IPR050527">
    <property type="entry name" value="Snail/Krueppel_Znf"/>
</dbReference>
<dbReference type="GO" id="GO:0000978">
    <property type="term" value="F:RNA polymerase II cis-regulatory region sequence-specific DNA binding"/>
    <property type="evidence" value="ECO:0007669"/>
    <property type="project" value="TreeGrafter"/>
</dbReference>
<dbReference type="PROSITE" id="PS50157">
    <property type="entry name" value="ZINC_FINGER_C2H2_2"/>
    <property type="match status" value="2"/>
</dbReference>
<feature type="domain" description="C2H2-type" evidence="10">
    <location>
        <begin position="233"/>
        <end position="257"/>
    </location>
</feature>
<evidence type="ECO:0000256" key="5">
    <source>
        <dbReference type="ARBA" id="ARBA00022833"/>
    </source>
</evidence>
<dbReference type="InterPro" id="IPR036236">
    <property type="entry name" value="Znf_C2H2_sf"/>
</dbReference>
<dbReference type="PROSITE" id="PS00028">
    <property type="entry name" value="ZINC_FINGER_C2H2_1"/>
    <property type="match status" value="3"/>
</dbReference>
<dbReference type="SMART" id="SM00355">
    <property type="entry name" value="ZnF_C2H2"/>
    <property type="match status" value="3"/>
</dbReference>
<dbReference type="EMBL" id="LNIX01000018">
    <property type="protein sequence ID" value="OXA45238.1"/>
    <property type="molecule type" value="Genomic_DNA"/>
</dbReference>
<dbReference type="Proteomes" id="UP000198287">
    <property type="component" value="Unassembled WGS sequence"/>
</dbReference>
<evidence type="ECO:0000256" key="3">
    <source>
        <dbReference type="ARBA" id="ARBA00022737"/>
    </source>
</evidence>
<dbReference type="SUPFAM" id="SSF57667">
    <property type="entry name" value="beta-beta-alpha zinc fingers"/>
    <property type="match status" value="1"/>
</dbReference>
<dbReference type="AlphaFoldDB" id="A0A226DJR9"/>
<keyword evidence="12" id="KW-1185">Reference proteome</keyword>
<dbReference type="GO" id="GO:0005634">
    <property type="term" value="C:nucleus"/>
    <property type="evidence" value="ECO:0007669"/>
    <property type="project" value="UniProtKB-SubCell"/>
</dbReference>
<protein>
    <submittedName>
        <fullName evidence="11">Zinc finger Y-chromosomal protein 1</fullName>
    </submittedName>
</protein>
<keyword evidence="4 8" id="KW-0863">Zinc-finger</keyword>
<evidence type="ECO:0000256" key="1">
    <source>
        <dbReference type="ARBA" id="ARBA00004123"/>
    </source>
</evidence>
<evidence type="ECO:0000256" key="4">
    <source>
        <dbReference type="ARBA" id="ARBA00022771"/>
    </source>
</evidence>
<dbReference type="PANTHER" id="PTHR24388:SF54">
    <property type="entry name" value="PROTEIN ESCARGOT"/>
    <property type="match status" value="1"/>
</dbReference>
<keyword evidence="6" id="KW-0539">Nucleus</keyword>
<keyword evidence="3" id="KW-0677">Repeat</keyword>
<evidence type="ECO:0000313" key="11">
    <source>
        <dbReference type="EMBL" id="OXA45238.1"/>
    </source>
</evidence>
<comment type="subcellular location">
    <subcellularLocation>
        <location evidence="1">Nucleus</location>
    </subcellularLocation>
</comment>
<reference evidence="11 12" key="1">
    <citation type="submission" date="2015-12" db="EMBL/GenBank/DDBJ databases">
        <title>The genome of Folsomia candida.</title>
        <authorList>
            <person name="Faddeeva A."/>
            <person name="Derks M.F."/>
            <person name="Anvar Y."/>
            <person name="Smit S."/>
            <person name="Van Straalen N."/>
            <person name="Roelofs D."/>
        </authorList>
    </citation>
    <scope>NUCLEOTIDE SEQUENCE [LARGE SCALE GENOMIC DNA]</scope>
    <source>
        <strain evidence="11 12">VU population</strain>
        <tissue evidence="11">Whole body</tissue>
    </source>
</reference>
<evidence type="ECO:0000313" key="12">
    <source>
        <dbReference type="Proteomes" id="UP000198287"/>
    </source>
</evidence>
<evidence type="ECO:0000256" key="8">
    <source>
        <dbReference type="PROSITE-ProRule" id="PRU00042"/>
    </source>
</evidence>
<comment type="similarity">
    <text evidence="7">Belongs to the snail C2H2-type zinc-finger protein family.</text>
</comment>
<evidence type="ECO:0000256" key="9">
    <source>
        <dbReference type="SAM" id="MobiDB-lite"/>
    </source>
</evidence>
<dbReference type="PANTHER" id="PTHR24388">
    <property type="entry name" value="ZINC FINGER PROTEIN"/>
    <property type="match status" value="1"/>
</dbReference>
<evidence type="ECO:0000256" key="7">
    <source>
        <dbReference type="ARBA" id="ARBA00037948"/>
    </source>
</evidence>